<dbReference type="InterPro" id="IPR000719">
    <property type="entry name" value="Prot_kinase_dom"/>
</dbReference>
<evidence type="ECO:0000256" key="7">
    <source>
        <dbReference type="ARBA" id="ARBA00022777"/>
    </source>
</evidence>
<keyword evidence="5" id="KW-0732">Signal</keyword>
<evidence type="ECO:0000256" key="3">
    <source>
        <dbReference type="ARBA" id="ARBA00022679"/>
    </source>
</evidence>
<keyword evidence="11" id="KW-0325">Glycoprotein</keyword>
<dbReference type="GO" id="GO:0004674">
    <property type="term" value="F:protein serine/threonine kinase activity"/>
    <property type="evidence" value="ECO:0007669"/>
    <property type="project" value="UniProtKB-KW"/>
</dbReference>
<dbReference type="Gene3D" id="1.10.510.10">
    <property type="entry name" value="Transferase(Phosphotransferase) domain 1"/>
    <property type="match status" value="1"/>
</dbReference>
<keyword evidence="6 12" id="KW-0547">Nucleotide-binding</keyword>
<comment type="similarity">
    <text evidence="13">Belongs to the protein kinase superfamily.</text>
</comment>
<dbReference type="GO" id="GO:0007166">
    <property type="term" value="P:cell surface receptor signaling pathway"/>
    <property type="evidence" value="ECO:0007669"/>
    <property type="project" value="InterPro"/>
</dbReference>
<keyword evidence="9" id="KW-1133">Transmembrane helix</keyword>
<dbReference type="CDD" id="cd21037">
    <property type="entry name" value="MLKL_NTD"/>
    <property type="match status" value="1"/>
</dbReference>
<comment type="subcellular location">
    <subcellularLocation>
        <location evidence="1">Membrane</location>
        <topology evidence="1">Single-pass type I membrane protein</topology>
    </subcellularLocation>
</comment>
<dbReference type="GO" id="GO:0016020">
    <property type="term" value="C:membrane"/>
    <property type="evidence" value="ECO:0007669"/>
    <property type="project" value="UniProtKB-SubCell"/>
</dbReference>
<name>A0A368SB55_SETIT</name>
<dbReference type="AlphaFoldDB" id="A0A368SB55"/>
<dbReference type="PROSITE" id="PS00107">
    <property type="entry name" value="PROTEIN_KINASE_ATP"/>
    <property type="match status" value="1"/>
</dbReference>
<evidence type="ECO:0000256" key="12">
    <source>
        <dbReference type="PROSITE-ProRule" id="PRU10141"/>
    </source>
</evidence>
<evidence type="ECO:0000256" key="6">
    <source>
        <dbReference type="ARBA" id="ARBA00022741"/>
    </source>
</evidence>
<dbReference type="InterPro" id="IPR017441">
    <property type="entry name" value="Protein_kinase_ATP_BS"/>
</dbReference>
<feature type="region of interest" description="Disordered" evidence="14">
    <location>
        <begin position="126"/>
        <end position="146"/>
    </location>
</feature>
<dbReference type="EMBL" id="CM003535">
    <property type="protein sequence ID" value="RCV39574.1"/>
    <property type="molecule type" value="Genomic_DNA"/>
</dbReference>
<dbReference type="SUPFAM" id="SSF56112">
    <property type="entry name" value="Protein kinase-like (PK-like)"/>
    <property type="match status" value="1"/>
</dbReference>
<dbReference type="PANTHER" id="PTHR27006:SF601">
    <property type="entry name" value="PROTEIN KINASE DOMAIN-CONTAINING PROTEIN"/>
    <property type="match status" value="1"/>
</dbReference>
<evidence type="ECO:0000256" key="9">
    <source>
        <dbReference type="ARBA" id="ARBA00022989"/>
    </source>
</evidence>
<accession>A0A368SB55</accession>
<dbReference type="OrthoDB" id="688481at2759"/>
<evidence type="ECO:0000256" key="4">
    <source>
        <dbReference type="ARBA" id="ARBA00022692"/>
    </source>
</evidence>
<proteinExistence type="inferred from homology"/>
<dbReference type="Gene3D" id="3.30.200.20">
    <property type="entry name" value="Phosphorylase Kinase, domain 1"/>
    <property type="match status" value="1"/>
</dbReference>
<feature type="domain" description="Protein kinase" evidence="15">
    <location>
        <begin position="177"/>
        <end position="461"/>
    </location>
</feature>
<dbReference type="STRING" id="4555.A0A368SB55"/>
<keyword evidence="3" id="KW-0808">Transferase</keyword>
<reference evidence="16" key="1">
    <citation type="journal article" date="2012" name="Nat. Biotechnol.">
        <title>Reference genome sequence of the model plant Setaria.</title>
        <authorList>
            <person name="Bennetzen J.L."/>
            <person name="Schmutz J."/>
            <person name="Wang H."/>
            <person name="Percifield R."/>
            <person name="Hawkins J."/>
            <person name="Pontaroli A.C."/>
            <person name="Estep M."/>
            <person name="Feng L."/>
            <person name="Vaughn J.N."/>
            <person name="Grimwood J."/>
            <person name="Jenkins J."/>
            <person name="Barry K."/>
            <person name="Lindquist E."/>
            <person name="Hellsten U."/>
            <person name="Deshpande S."/>
            <person name="Wang X."/>
            <person name="Wu X."/>
            <person name="Mitros T."/>
            <person name="Triplett J."/>
            <person name="Yang X."/>
            <person name="Ye C.Y."/>
            <person name="Mauro-Herrera M."/>
            <person name="Wang L."/>
            <person name="Li P."/>
            <person name="Sharma M."/>
            <person name="Sharma R."/>
            <person name="Ronald P.C."/>
            <person name="Panaud O."/>
            <person name="Kellogg E.A."/>
            <person name="Brutnell T.P."/>
            <person name="Doust A.N."/>
            <person name="Tuskan G.A."/>
            <person name="Rokhsar D."/>
            <person name="Devos K.M."/>
        </authorList>
    </citation>
    <scope>NUCLEOTIDE SEQUENCE [LARGE SCALE GENOMIC DNA]</scope>
    <source>
        <strain evidence="16">Yugu1</strain>
    </source>
</reference>
<sequence>MSDALGRVRNIVEVALQIKEAVDTVRKNKADCYEIGRRVSRLSAILSKMENLEMVKDQAMIQALENLEETLYRALKLVRACQSTRNIHLGATGYLTKELRQVNQVIMDQIAAANWITQDAGHLGAVESSSSSASNNDTRFGADGERKSDPACMEHFLNQSGFRMFSLSEMKAATNNFSEHNLIGRGGSATVYKGVISDVLVAIKRFCAARHLRRDVDHYVNVFALLGQHQNIVCFLGYCQETTYEKMLYKGRYVEAEITSMIVVEEYTPNGNLSDIIEGQCPQMDWSIIFQIIQGMAQGIAHLHWKNIIHMDLKPENILFDSNMNPKICDFEMCKIFDQEVTQEVTEELAGTLGYMAPEYIAQGVISAKNDVYSFGLLVLSTIRGMSRSGLLQHSIEWAWEVREAQSLKDLFDSASCGESQLQEVERRIHIGLLCTQDNPRERPTMPDVLRMLNSEERPAAPTPPSFIKR</sequence>
<dbReference type="PROSITE" id="PS00108">
    <property type="entry name" value="PROTEIN_KINASE_ST"/>
    <property type="match status" value="1"/>
</dbReference>
<dbReference type="InterPro" id="IPR008271">
    <property type="entry name" value="Ser/Thr_kinase_AS"/>
</dbReference>
<evidence type="ECO:0000256" key="14">
    <source>
        <dbReference type="SAM" id="MobiDB-lite"/>
    </source>
</evidence>
<dbReference type="KEGG" id="sita:101763754"/>
<dbReference type="InterPro" id="IPR011009">
    <property type="entry name" value="Kinase-like_dom_sf"/>
</dbReference>
<dbReference type="Pfam" id="PF25055">
    <property type="entry name" value="DUF7792"/>
    <property type="match status" value="1"/>
</dbReference>
<gene>
    <name evidence="16" type="ORF">SETIT_8G235100v2</name>
</gene>
<dbReference type="InterPro" id="IPR036537">
    <property type="entry name" value="Adaptor_Cbl_N_dom_sf"/>
</dbReference>
<dbReference type="InterPro" id="IPR059179">
    <property type="entry name" value="MLKL-like_MCAfunc"/>
</dbReference>
<evidence type="ECO:0000313" key="16">
    <source>
        <dbReference type="EMBL" id="RCV39574.1"/>
    </source>
</evidence>
<evidence type="ECO:0000259" key="15">
    <source>
        <dbReference type="PROSITE" id="PS50011"/>
    </source>
</evidence>
<dbReference type="GO" id="GO:0005524">
    <property type="term" value="F:ATP binding"/>
    <property type="evidence" value="ECO:0007669"/>
    <property type="project" value="UniProtKB-UniRule"/>
</dbReference>
<dbReference type="Pfam" id="PF00069">
    <property type="entry name" value="Pkinase"/>
    <property type="match status" value="1"/>
</dbReference>
<evidence type="ECO:0000256" key="5">
    <source>
        <dbReference type="ARBA" id="ARBA00022729"/>
    </source>
</evidence>
<evidence type="ECO:0000256" key="10">
    <source>
        <dbReference type="ARBA" id="ARBA00023136"/>
    </source>
</evidence>
<keyword evidence="10" id="KW-0472">Membrane</keyword>
<reference evidence="16" key="2">
    <citation type="submission" date="2015-07" db="EMBL/GenBank/DDBJ databases">
        <authorList>
            <person name="Noorani M."/>
        </authorList>
    </citation>
    <scope>NUCLEOTIDE SEQUENCE</scope>
    <source>
        <strain evidence="16">Yugu1</strain>
    </source>
</reference>
<evidence type="ECO:0000256" key="1">
    <source>
        <dbReference type="ARBA" id="ARBA00004479"/>
    </source>
</evidence>
<evidence type="ECO:0000256" key="13">
    <source>
        <dbReference type="RuleBase" id="RU000304"/>
    </source>
</evidence>
<evidence type="ECO:0000256" key="8">
    <source>
        <dbReference type="ARBA" id="ARBA00022840"/>
    </source>
</evidence>
<protein>
    <recommendedName>
        <fullName evidence="15">Protein kinase domain-containing protein</fullName>
    </recommendedName>
</protein>
<dbReference type="Gene3D" id="1.20.930.20">
    <property type="entry name" value="Adaptor protein Cbl, N-terminal domain"/>
    <property type="match status" value="1"/>
</dbReference>
<dbReference type="FunFam" id="1.10.510.10:FF:000590">
    <property type="entry name" value="PR5-like receptor kinase"/>
    <property type="match status" value="1"/>
</dbReference>
<dbReference type="InterPro" id="IPR056694">
    <property type="entry name" value="DUF7792"/>
</dbReference>
<evidence type="ECO:0000256" key="11">
    <source>
        <dbReference type="ARBA" id="ARBA00023180"/>
    </source>
</evidence>
<dbReference type="SMART" id="SM00220">
    <property type="entry name" value="S_TKc"/>
    <property type="match status" value="1"/>
</dbReference>
<organism evidence="16">
    <name type="scientific">Setaria italica</name>
    <name type="common">Foxtail millet</name>
    <name type="synonym">Panicum italicum</name>
    <dbReference type="NCBI Taxonomy" id="4555"/>
    <lineage>
        <taxon>Eukaryota</taxon>
        <taxon>Viridiplantae</taxon>
        <taxon>Streptophyta</taxon>
        <taxon>Embryophyta</taxon>
        <taxon>Tracheophyta</taxon>
        <taxon>Spermatophyta</taxon>
        <taxon>Magnoliopsida</taxon>
        <taxon>Liliopsida</taxon>
        <taxon>Poales</taxon>
        <taxon>Poaceae</taxon>
        <taxon>PACMAD clade</taxon>
        <taxon>Panicoideae</taxon>
        <taxon>Panicodae</taxon>
        <taxon>Paniceae</taxon>
        <taxon>Cenchrinae</taxon>
        <taxon>Setaria</taxon>
    </lineage>
</organism>
<keyword evidence="7" id="KW-0418">Kinase</keyword>
<evidence type="ECO:0000256" key="2">
    <source>
        <dbReference type="ARBA" id="ARBA00022527"/>
    </source>
</evidence>
<feature type="binding site" evidence="12">
    <location>
        <position position="204"/>
    </location>
    <ligand>
        <name>ATP</name>
        <dbReference type="ChEBI" id="CHEBI:30616"/>
    </ligand>
</feature>
<keyword evidence="2 13" id="KW-0723">Serine/threonine-protein kinase</keyword>
<dbReference type="PROSITE" id="PS50011">
    <property type="entry name" value="PROTEIN_KINASE_DOM"/>
    <property type="match status" value="1"/>
</dbReference>
<dbReference type="PANTHER" id="PTHR27006">
    <property type="entry name" value="PROMASTIGOTE SURFACE ANTIGEN PROTEIN PSA"/>
    <property type="match status" value="1"/>
</dbReference>
<keyword evidence="4" id="KW-0812">Transmembrane</keyword>
<keyword evidence="8 12" id="KW-0067">ATP-binding</keyword>